<feature type="transmembrane region" description="Helical" evidence="1">
    <location>
        <begin position="6"/>
        <end position="23"/>
    </location>
</feature>
<dbReference type="AlphaFoldDB" id="S9VX36"/>
<gene>
    <name evidence="2" type="ORF">SPOG_05734</name>
</gene>
<keyword evidence="1" id="KW-1133">Transmembrane helix</keyword>
<protein>
    <submittedName>
        <fullName evidence="2">Uncharacterized protein</fullName>
    </submittedName>
</protein>
<reference evidence="2 3" key="1">
    <citation type="journal article" date="2011" name="Science">
        <title>Comparative functional genomics of the fission yeasts.</title>
        <authorList>
            <person name="Rhind N."/>
            <person name="Chen Z."/>
            <person name="Yassour M."/>
            <person name="Thompson D.A."/>
            <person name="Haas B.J."/>
            <person name="Habib N."/>
            <person name="Wapinski I."/>
            <person name="Roy S."/>
            <person name="Lin M.F."/>
            <person name="Heiman D.I."/>
            <person name="Young S.K."/>
            <person name="Furuya K."/>
            <person name="Guo Y."/>
            <person name="Pidoux A."/>
            <person name="Chen H.M."/>
            <person name="Robbertse B."/>
            <person name="Goldberg J.M."/>
            <person name="Aoki K."/>
            <person name="Bayne E.H."/>
            <person name="Berlin A.M."/>
            <person name="Desjardins C.A."/>
            <person name="Dobbs E."/>
            <person name="Dukaj L."/>
            <person name="Fan L."/>
            <person name="FitzGerald M.G."/>
            <person name="French C."/>
            <person name="Gujja S."/>
            <person name="Hansen K."/>
            <person name="Keifenheim D."/>
            <person name="Levin J.Z."/>
            <person name="Mosher R.A."/>
            <person name="Mueller C.A."/>
            <person name="Pfiffner J."/>
            <person name="Priest M."/>
            <person name="Russ C."/>
            <person name="Smialowska A."/>
            <person name="Swoboda P."/>
            <person name="Sykes S.M."/>
            <person name="Vaughn M."/>
            <person name="Vengrova S."/>
            <person name="Yoder R."/>
            <person name="Zeng Q."/>
            <person name="Allshire R."/>
            <person name="Baulcombe D."/>
            <person name="Birren B.W."/>
            <person name="Brown W."/>
            <person name="Ekwall K."/>
            <person name="Kellis M."/>
            <person name="Leatherwood J."/>
            <person name="Levin H."/>
            <person name="Margalit H."/>
            <person name="Martienssen R."/>
            <person name="Nieduszynski C.A."/>
            <person name="Spatafora J.W."/>
            <person name="Friedman N."/>
            <person name="Dalgaard J.Z."/>
            <person name="Baumann P."/>
            <person name="Niki H."/>
            <person name="Regev A."/>
            <person name="Nusbaum C."/>
        </authorList>
    </citation>
    <scope>NUCLEOTIDE SEQUENCE [LARGE SCALE GENOMIC DNA]</scope>
    <source>
        <strain evidence="3">OY26 / ATCC MYA-4695 / CBS 11777 / NBRC 106824 / NRRL Y48691</strain>
    </source>
</reference>
<accession>S9VX36</accession>
<evidence type="ECO:0000313" key="2">
    <source>
        <dbReference type="EMBL" id="EPY52233.1"/>
    </source>
</evidence>
<dbReference type="HOGENOM" id="CLU_2741480_0_0_1"/>
<dbReference type="Proteomes" id="UP000015464">
    <property type="component" value="Unassembled WGS sequence"/>
</dbReference>
<keyword evidence="1" id="KW-0472">Membrane</keyword>
<proteinExistence type="predicted"/>
<keyword evidence="3" id="KW-1185">Reference proteome</keyword>
<sequence>MSKLGLLGLTFSIPSFPFFYLLLRSVNIDNDRKSENWVDERSFTLASQFIEKSKSSFDSCMNSKDEKTILY</sequence>
<organism evidence="2 3">
    <name type="scientific">Schizosaccharomyces cryophilus (strain OY26 / ATCC MYA-4695 / CBS 11777 / NBRC 106824 / NRRL Y48691)</name>
    <name type="common">Fission yeast</name>
    <dbReference type="NCBI Taxonomy" id="653667"/>
    <lineage>
        <taxon>Eukaryota</taxon>
        <taxon>Fungi</taxon>
        <taxon>Dikarya</taxon>
        <taxon>Ascomycota</taxon>
        <taxon>Taphrinomycotina</taxon>
        <taxon>Schizosaccharomycetes</taxon>
        <taxon>Schizosaccharomycetales</taxon>
        <taxon>Schizosaccharomycetaceae</taxon>
        <taxon>Schizosaccharomyces</taxon>
    </lineage>
</organism>
<dbReference type="RefSeq" id="XP_013022950.1">
    <property type="nucleotide sequence ID" value="XM_013167496.1"/>
</dbReference>
<dbReference type="EMBL" id="KE546989">
    <property type="protein sequence ID" value="EPY52233.1"/>
    <property type="molecule type" value="Genomic_DNA"/>
</dbReference>
<evidence type="ECO:0000256" key="1">
    <source>
        <dbReference type="SAM" id="Phobius"/>
    </source>
</evidence>
<dbReference type="GeneID" id="25039452"/>
<evidence type="ECO:0000313" key="3">
    <source>
        <dbReference type="Proteomes" id="UP000015464"/>
    </source>
</evidence>
<keyword evidence="1" id="KW-0812">Transmembrane</keyword>
<name>S9VX36_SCHCR</name>